<dbReference type="Gene3D" id="1.20.120.1450">
    <property type="match status" value="1"/>
</dbReference>
<gene>
    <name evidence="1" type="ORF">ACFQ4A_02575</name>
</gene>
<evidence type="ECO:0000313" key="1">
    <source>
        <dbReference type="EMBL" id="MFD1360563.1"/>
    </source>
</evidence>
<sequence>MIICYNSNVISGIDERAQVVVLQTSNMEISHLKALIKDKMHHDYIEKYVRIPQLDEDKLYMLISILNNTALPGDRKEYYIVTAMLIQMALDTHDLVPNTANPAPNDNDEKAKQLSVLAGDYYSGLYYLILSEIEEINMTRVLATAITEINELKMQLYYKTFDSFETFIDVLKAMESRLTVRTASFAGETAISSIAAEWLIVRKLMIVKNRILKTGLDTAFGPWSDRIPIADYQTTLDAINAIIHHETSVIENRLIHFPVHLSAVKSSIINRLSAVG</sequence>
<name>A0ABW3ZQY9_9BACI</name>
<comment type="caution">
    <text evidence="1">The sequence shown here is derived from an EMBL/GenBank/DDBJ whole genome shotgun (WGS) entry which is preliminary data.</text>
</comment>
<evidence type="ECO:0000313" key="2">
    <source>
        <dbReference type="Proteomes" id="UP001597178"/>
    </source>
</evidence>
<dbReference type="Proteomes" id="UP001597178">
    <property type="component" value="Unassembled WGS sequence"/>
</dbReference>
<dbReference type="Pfam" id="PF07307">
    <property type="entry name" value="HEPPP_synt_1"/>
    <property type="match status" value="1"/>
</dbReference>
<reference evidence="2" key="1">
    <citation type="journal article" date="2019" name="Int. J. Syst. Evol. Microbiol.">
        <title>The Global Catalogue of Microorganisms (GCM) 10K type strain sequencing project: providing services to taxonomists for standard genome sequencing and annotation.</title>
        <authorList>
            <consortium name="The Broad Institute Genomics Platform"/>
            <consortium name="The Broad Institute Genome Sequencing Center for Infectious Disease"/>
            <person name="Wu L."/>
            <person name="Ma J."/>
        </authorList>
    </citation>
    <scope>NUCLEOTIDE SEQUENCE [LARGE SCALE GENOMIC DNA]</scope>
    <source>
        <strain evidence="2">CCUG 54822</strain>
    </source>
</reference>
<proteinExistence type="predicted"/>
<keyword evidence="2" id="KW-1185">Reference proteome</keyword>
<dbReference type="InterPro" id="IPR009920">
    <property type="entry name" value="HEPPP_synth_su1"/>
</dbReference>
<accession>A0ABW3ZQY9</accession>
<protein>
    <submittedName>
        <fullName evidence="1">Heptaprenyl diphosphate synthase component 1</fullName>
    </submittedName>
</protein>
<dbReference type="EMBL" id="JBHTNH010000002">
    <property type="protein sequence ID" value="MFD1360563.1"/>
    <property type="molecule type" value="Genomic_DNA"/>
</dbReference>
<organism evidence="1 2">
    <name type="scientific">Lentibacillus salinarum</name>
    <dbReference type="NCBI Taxonomy" id="446820"/>
    <lineage>
        <taxon>Bacteria</taxon>
        <taxon>Bacillati</taxon>
        <taxon>Bacillota</taxon>
        <taxon>Bacilli</taxon>
        <taxon>Bacillales</taxon>
        <taxon>Bacillaceae</taxon>
        <taxon>Lentibacillus</taxon>
    </lineage>
</organism>